<dbReference type="InterPro" id="IPR054126">
    <property type="entry name" value="CprB_TetR_C"/>
</dbReference>
<reference evidence="6 7" key="1">
    <citation type="submission" date="2015-02" db="EMBL/GenBank/DDBJ databases">
        <title>Draft genome sequences of ten Microbacterium spp. with emphasis on heavy metal contaminated environments.</title>
        <authorList>
            <person name="Corretto E."/>
        </authorList>
    </citation>
    <scope>NUCLEOTIDE SEQUENCE [LARGE SCALE GENOMIC DNA]</scope>
    <source>
        <strain evidence="6 7">SA35</strain>
    </source>
</reference>
<feature type="domain" description="HTH tetR-type" evidence="5">
    <location>
        <begin position="1"/>
        <end position="56"/>
    </location>
</feature>
<dbReference type="Pfam" id="PF00440">
    <property type="entry name" value="TetR_N"/>
    <property type="match status" value="1"/>
</dbReference>
<keyword evidence="3" id="KW-0804">Transcription</keyword>
<dbReference type="Gene3D" id="1.10.357.10">
    <property type="entry name" value="Tetracycline Repressor, domain 2"/>
    <property type="match status" value="1"/>
</dbReference>
<gene>
    <name evidence="6" type="ORF">RS84_01083</name>
</gene>
<keyword evidence="1" id="KW-0805">Transcription regulation</keyword>
<evidence type="ECO:0000259" key="5">
    <source>
        <dbReference type="PROSITE" id="PS50977"/>
    </source>
</evidence>
<dbReference type="InterPro" id="IPR050109">
    <property type="entry name" value="HTH-type_TetR-like_transc_reg"/>
</dbReference>
<dbReference type="EMBL" id="JYJB01000007">
    <property type="protein sequence ID" value="KJL48324.1"/>
    <property type="molecule type" value="Genomic_DNA"/>
</dbReference>
<proteinExistence type="predicted"/>
<dbReference type="PANTHER" id="PTHR30055:SF234">
    <property type="entry name" value="HTH-TYPE TRANSCRIPTIONAL REGULATOR BETI"/>
    <property type="match status" value="1"/>
</dbReference>
<evidence type="ECO:0000256" key="2">
    <source>
        <dbReference type="ARBA" id="ARBA00023125"/>
    </source>
</evidence>
<dbReference type="PANTHER" id="PTHR30055">
    <property type="entry name" value="HTH-TYPE TRANSCRIPTIONAL REGULATOR RUTR"/>
    <property type="match status" value="1"/>
</dbReference>
<evidence type="ECO:0000256" key="3">
    <source>
        <dbReference type="ARBA" id="ARBA00023163"/>
    </source>
</evidence>
<dbReference type="PROSITE" id="PS50977">
    <property type="entry name" value="HTH_TETR_2"/>
    <property type="match status" value="1"/>
</dbReference>
<dbReference type="Proteomes" id="UP000033900">
    <property type="component" value="Unassembled WGS sequence"/>
</dbReference>
<name>A0A0M2HV43_9MICO</name>
<sequence>MILRAAAEEFAEKGYAATTFGSIGARVGMHRNALQHYISSKPELAAEIAWHPFRNGRFLEPDTPLTGGLRMLYRVAEYAADQYVADVFSRASSRLMLERHLVPAELPVLYEGWIAPITTLLREAVADGDIDPAVDVDDLGWRLIGAFTGLRMMSEALDELDRLPQRVARTAEDLLRANAPT</sequence>
<feature type="DNA-binding region" description="H-T-H motif" evidence="4">
    <location>
        <begin position="19"/>
        <end position="38"/>
    </location>
</feature>
<dbReference type="SUPFAM" id="SSF48498">
    <property type="entry name" value="Tetracyclin repressor-like, C-terminal domain"/>
    <property type="match status" value="1"/>
</dbReference>
<evidence type="ECO:0000313" key="7">
    <source>
        <dbReference type="Proteomes" id="UP000033900"/>
    </source>
</evidence>
<dbReference type="GO" id="GO:0003700">
    <property type="term" value="F:DNA-binding transcription factor activity"/>
    <property type="evidence" value="ECO:0007669"/>
    <property type="project" value="TreeGrafter"/>
</dbReference>
<dbReference type="Pfam" id="PF21935">
    <property type="entry name" value="TetR_C_45"/>
    <property type="match status" value="1"/>
</dbReference>
<dbReference type="SUPFAM" id="SSF46689">
    <property type="entry name" value="Homeodomain-like"/>
    <property type="match status" value="1"/>
</dbReference>
<evidence type="ECO:0000313" key="6">
    <source>
        <dbReference type="EMBL" id="KJL48324.1"/>
    </source>
</evidence>
<keyword evidence="2 4" id="KW-0238">DNA-binding</keyword>
<evidence type="ECO:0000256" key="4">
    <source>
        <dbReference type="PROSITE-ProRule" id="PRU00335"/>
    </source>
</evidence>
<dbReference type="PATRIC" id="fig|273678.4.peg.1079"/>
<dbReference type="InterPro" id="IPR036271">
    <property type="entry name" value="Tet_transcr_reg_TetR-rel_C_sf"/>
</dbReference>
<comment type="caution">
    <text evidence="6">The sequence shown here is derived from an EMBL/GenBank/DDBJ whole genome shotgun (WGS) entry which is preliminary data.</text>
</comment>
<dbReference type="InterPro" id="IPR009057">
    <property type="entry name" value="Homeodomain-like_sf"/>
</dbReference>
<protein>
    <submittedName>
        <fullName evidence="6">Bacterial regulatory protein, tetR family</fullName>
    </submittedName>
</protein>
<organism evidence="6 7">
    <name type="scientific">Microbacterium hydrocarbonoxydans</name>
    <dbReference type="NCBI Taxonomy" id="273678"/>
    <lineage>
        <taxon>Bacteria</taxon>
        <taxon>Bacillati</taxon>
        <taxon>Actinomycetota</taxon>
        <taxon>Actinomycetes</taxon>
        <taxon>Micrococcales</taxon>
        <taxon>Microbacteriaceae</taxon>
        <taxon>Microbacterium</taxon>
    </lineage>
</organism>
<accession>A0A0M2HV43</accession>
<dbReference type="AlphaFoldDB" id="A0A0M2HV43"/>
<dbReference type="InterPro" id="IPR001647">
    <property type="entry name" value="HTH_TetR"/>
</dbReference>
<keyword evidence="7" id="KW-1185">Reference proteome</keyword>
<evidence type="ECO:0000256" key="1">
    <source>
        <dbReference type="ARBA" id="ARBA00023015"/>
    </source>
</evidence>
<dbReference type="STRING" id="273678.RS84_01083"/>
<dbReference type="PRINTS" id="PR00455">
    <property type="entry name" value="HTHTETR"/>
</dbReference>
<dbReference type="GO" id="GO:0000976">
    <property type="term" value="F:transcription cis-regulatory region binding"/>
    <property type="evidence" value="ECO:0007669"/>
    <property type="project" value="TreeGrafter"/>
</dbReference>